<accession>A0AAW6RND4</accession>
<keyword evidence="2" id="KW-1185">Reference proteome</keyword>
<dbReference type="Proteomes" id="UP001237156">
    <property type="component" value="Unassembled WGS sequence"/>
</dbReference>
<comment type="caution">
    <text evidence="1">The sequence shown here is derived from an EMBL/GenBank/DDBJ whole genome shotgun (WGS) entry which is preliminary data.</text>
</comment>
<organism evidence="1 2">
    <name type="scientific">Ottowia cancrivicina</name>
    <dbReference type="NCBI Taxonomy" id="3040346"/>
    <lineage>
        <taxon>Bacteria</taxon>
        <taxon>Pseudomonadati</taxon>
        <taxon>Pseudomonadota</taxon>
        <taxon>Betaproteobacteria</taxon>
        <taxon>Burkholderiales</taxon>
        <taxon>Comamonadaceae</taxon>
        <taxon>Ottowia</taxon>
    </lineage>
</organism>
<sequence length="131" mass="14220">MKRAQSGISTPSNQLLFLIAPAPRGFNENGLVRPAEPNQPIFQTEGKNAAMGPTRAASLKADAVDTNEAGAPAGQTCLETSKTRANFRALNTALRAFHQDIVLWIEELIRQTVRPHLRPAQAGGFFARLRS</sequence>
<evidence type="ECO:0000313" key="2">
    <source>
        <dbReference type="Proteomes" id="UP001237156"/>
    </source>
</evidence>
<protein>
    <submittedName>
        <fullName evidence="1">Uncharacterized protein</fullName>
    </submittedName>
</protein>
<reference evidence="1 2" key="1">
    <citation type="submission" date="2023-04" db="EMBL/GenBank/DDBJ databases">
        <title>Ottowia paracancer sp. nov., isolated from human stomach.</title>
        <authorList>
            <person name="Song Y."/>
        </authorList>
    </citation>
    <scope>NUCLEOTIDE SEQUENCE [LARGE SCALE GENOMIC DNA]</scope>
    <source>
        <strain evidence="1 2">10c7w1</strain>
    </source>
</reference>
<name>A0AAW6RND4_9BURK</name>
<gene>
    <name evidence="1" type="ORF">QB898_11970</name>
</gene>
<proteinExistence type="predicted"/>
<evidence type="ECO:0000313" key="1">
    <source>
        <dbReference type="EMBL" id="MDG9700417.1"/>
    </source>
</evidence>
<dbReference type="EMBL" id="JARVII010000035">
    <property type="protein sequence ID" value="MDG9700417.1"/>
    <property type="molecule type" value="Genomic_DNA"/>
</dbReference>
<dbReference type="AlphaFoldDB" id="A0AAW6RND4"/>
<dbReference type="RefSeq" id="WP_279525142.1">
    <property type="nucleotide sequence ID" value="NZ_JARVII010000035.1"/>
</dbReference>